<keyword evidence="2" id="KW-1185">Reference proteome</keyword>
<dbReference type="Proteomes" id="UP000283269">
    <property type="component" value="Unassembled WGS sequence"/>
</dbReference>
<evidence type="ECO:0000313" key="1">
    <source>
        <dbReference type="EMBL" id="PPQ79042.1"/>
    </source>
</evidence>
<dbReference type="AlphaFoldDB" id="A0A409WKM1"/>
<gene>
    <name evidence="1" type="ORF">CVT25_002351</name>
</gene>
<dbReference type="InParanoid" id="A0A409WKM1"/>
<comment type="caution">
    <text evidence="1">The sequence shown here is derived from an EMBL/GenBank/DDBJ whole genome shotgun (WGS) entry which is preliminary data.</text>
</comment>
<sequence>MYSSGFHPTLTFLLRPGEIFSVSLWSLPQVVDQLALRLVSHTLLTFQLTLGTLLVSLIRVKLQIIMFPEIKRHCHTHAAFPAQPPSKPSFTQSWMWFEMRCSPLHCLDSISYP</sequence>
<evidence type="ECO:0000313" key="2">
    <source>
        <dbReference type="Proteomes" id="UP000283269"/>
    </source>
</evidence>
<protein>
    <submittedName>
        <fullName evidence="1">Uncharacterized protein</fullName>
    </submittedName>
</protein>
<dbReference type="EMBL" id="NHYD01003395">
    <property type="protein sequence ID" value="PPQ79042.1"/>
    <property type="molecule type" value="Genomic_DNA"/>
</dbReference>
<name>A0A409WKM1_PSICY</name>
<proteinExistence type="predicted"/>
<reference evidence="1 2" key="1">
    <citation type="journal article" date="2018" name="Evol. Lett.">
        <title>Horizontal gene cluster transfer increased hallucinogenic mushroom diversity.</title>
        <authorList>
            <person name="Reynolds H.T."/>
            <person name="Vijayakumar V."/>
            <person name="Gluck-Thaler E."/>
            <person name="Korotkin H.B."/>
            <person name="Matheny P.B."/>
            <person name="Slot J.C."/>
        </authorList>
    </citation>
    <scope>NUCLEOTIDE SEQUENCE [LARGE SCALE GENOMIC DNA]</scope>
    <source>
        <strain evidence="1 2">2631</strain>
    </source>
</reference>
<organism evidence="1 2">
    <name type="scientific">Psilocybe cyanescens</name>
    <dbReference type="NCBI Taxonomy" id="93625"/>
    <lineage>
        <taxon>Eukaryota</taxon>
        <taxon>Fungi</taxon>
        <taxon>Dikarya</taxon>
        <taxon>Basidiomycota</taxon>
        <taxon>Agaricomycotina</taxon>
        <taxon>Agaricomycetes</taxon>
        <taxon>Agaricomycetidae</taxon>
        <taxon>Agaricales</taxon>
        <taxon>Agaricineae</taxon>
        <taxon>Strophariaceae</taxon>
        <taxon>Psilocybe</taxon>
    </lineage>
</organism>
<accession>A0A409WKM1</accession>